<organism evidence="3 4">
    <name type="scientific">Pseudoroseomonas ludipueritiae</name>
    <dbReference type="NCBI Taxonomy" id="198093"/>
    <lineage>
        <taxon>Bacteria</taxon>
        <taxon>Pseudomonadati</taxon>
        <taxon>Pseudomonadota</taxon>
        <taxon>Alphaproteobacteria</taxon>
        <taxon>Acetobacterales</taxon>
        <taxon>Acetobacteraceae</taxon>
        <taxon>Pseudoroseomonas</taxon>
    </lineage>
</organism>
<dbReference type="InterPro" id="IPR001584">
    <property type="entry name" value="Integrase_cat-core"/>
</dbReference>
<evidence type="ECO:0000256" key="1">
    <source>
        <dbReference type="SAM" id="MobiDB-lite"/>
    </source>
</evidence>
<feature type="compositionally biased region" description="Pro residues" evidence="1">
    <location>
        <begin position="685"/>
        <end position="694"/>
    </location>
</feature>
<gene>
    <name evidence="3" type="ORF">IBL25_12455</name>
</gene>
<dbReference type="Gene3D" id="3.30.420.10">
    <property type="entry name" value="Ribonuclease H-like superfamily/Ribonuclease H"/>
    <property type="match status" value="1"/>
</dbReference>
<name>A0ABR7R7P8_9PROT</name>
<protein>
    <submittedName>
        <fullName evidence="3">Transposase family protein</fullName>
    </submittedName>
</protein>
<sequence>MTEFRLHLDDVVAVGGDVLRFIGRTKDHLRIPQWQDMRTEKVRQIRDDELAKLLEADDGARMLSPEDAKVALETGAPPVGIGIIHLEDIASPWERRRVERLARYCEAWREAGRPPLSDTNLLPIIDAVGGELGELVKLSPRSIRRFARAWDKGGLAALVSEAKNRGRKTTLSAEALGVVEDRIWDTYLTQRAPSVKMTLEAVHRIINDKNERRVNGDPQIPLPSKKQLQARIDKIDAFTKLCLREGEAAALKKYGPRYAGVVTARPNQRWELDATVLDVFAVHPQTGEVIGRPTLVVAIDCHTRMIMGWYIGFAYESFVTAMVALRAGILSNGALKQRFPGLVHEHPAFGMPEAVAVDNHLAYSGEGFKRACTAAGIKVLYTPVLKAWWRPIVERFFGTATRRVFQRMPGSVASNVLKRNKETPPETVAVATLAQIEEAFARFAVDEYAYEVHRGLKTAPAHAWKREVGIHGVIPPKDKQTLDAALAIIEERTLQHYGIEWETMVFNSPAVAAARIAPGAPAKHRISVNPRDLSSVMLFVPSEGRWVRVPLVKPVPAEGTILTFDAWCLSRELLKDDAQRFLDENDKDGAFRRVHAHVLQMFAEPPSGASIKARRRGARWAAWDKRPRAADPDTYDEAASAAPPSDDLFAGMGAAAPGAGSPGSGGDADDGASPAEGGGAYPDGDVPPPPGPDPAPRRGRSGGSRGRKRPATPAEQEADRAEPVTNGPLAPEAPAAVFFREDGSFDLDEAAKALGMDSEDY</sequence>
<keyword evidence="4" id="KW-1185">Reference proteome</keyword>
<evidence type="ECO:0000313" key="4">
    <source>
        <dbReference type="Proteomes" id="UP000603940"/>
    </source>
</evidence>
<proteinExistence type="predicted"/>
<dbReference type="SUPFAM" id="SSF53098">
    <property type="entry name" value="Ribonuclease H-like"/>
    <property type="match status" value="1"/>
</dbReference>
<comment type="caution">
    <text evidence="3">The sequence shown here is derived from an EMBL/GenBank/DDBJ whole genome shotgun (WGS) entry which is preliminary data.</text>
</comment>
<feature type="domain" description="Integrase catalytic" evidence="2">
    <location>
        <begin position="262"/>
        <end position="468"/>
    </location>
</feature>
<accession>A0ABR7R7P8</accession>
<feature type="compositionally biased region" description="Basic and acidic residues" evidence="1">
    <location>
        <begin position="622"/>
        <end position="631"/>
    </location>
</feature>
<feature type="compositionally biased region" description="Low complexity" evidence="1">
    <location>
        <begin position="638"/>
        <end position="659"/>
    </location>
</feature>
<dbReference type="PROSITE" id="PS50994">
    <property type="entry name" value="INTEGRASE"/>
    <property type="match status" value="1"/>
</dbReference>
<feature type="region of interest" description="Disordered" evidence="1">
    <location>
        <begin position="609"/>
        <end position="736"/>
    </location>
</feature>
<evidence type="ECO:0000313" key="3">
    <source>
        <dbReference type="EMBL" id="MBC9177751.1"/>
    </source>
</evidence>
<feature type="compositionally biased region" description="Basic residues" evidence="1">
    <location>
        <begin position="697"/>
        <end position="710"/>
    </location>
</feature>
<dbReference type="EMBL" id="JACTUZ010000049">
    <property type="protein sequence ID" value="MBC9177751.1"/>
    <property type="molecule type" value="Genomic_DNA"/>
</dbReference>
<dbReference type="Proteomes" id="UP000603940">
    <property type="component" value="Unassembled WGS sequence"/>
</dbReference>
<dbReference type="RefSeq" id="WP_187778871.1">
    <property type="nucleotide sequence ID" value="NZ_JACTUZ010000049.1"/>
</dbReference>
<dbReference type="InterPro" id="IPR012337">
    <property type="entry name" value="RNaseH-like_sf"/>
</dbReference>
<dbReference type="InterPro" id="IPR036397">
    <property type="entry name" value="RNaseH_sf"/>
</dbReference>
<evidence type="ECO:0000259" key="2">
    <source>
        <dbReference type="PROSITE" id="PS50994"/>
    </source>
</evidence>
<reference evidence="3 4" key="1">
    <citation type="journal article" date="2009" name="Int. J. Syst. Evol. Microbiol.">
        <title>Transfer of Teichococcus ludipueritiae and Muricoccus roseus to the genus Roseomonas, as Roseomonas ludipueritiae comb. nov. and Roseomonas rosea comb. nov., respectively, and emended description of the genus Roseomonas.</title>
        <authorList>
            <person name="Sanchez-Porro C."/>
            <person name="Gallego V."/>
            <person name="Busse H.J."/>
            <person name="Kampfer P."/>
            <person name="Ventosa A."/>
        </authorList>
    </citation>
    <scope>NUCLEOTIDE SEQUENCE [LARGE SCALE GENOMIC DNA]</scope>
    <source>
        <strain evidence="3 4">DSM 14915</strain>
    </source>
</reference>